<dbReference type="GO" id="GO:0031460">
    <property type="term" value="P:glycine betaine transport"/>
    <property type="evidence" value="ECO:0007669"/>
    <property type="project" value="TreeGrafter"/>
</dbReference>
<dbReference type="EMBL" id="QJPH01000298">
    <property type="protein sequence ID" value="PZN79490.1"/>
    <property type="molecule type" value="Genomic_DNA"/>
</dbReference>
<comment type="similarity">
    <text evidence="6">In the C-terminal section; belongs to the OsmX family.</text>
</comment>
<dbReference type="Pfam" id="PF04069">
    <property type="entry name" value="OpuAC"/>
    <property type="match status" value="1"/>
</dbReference>
<comment type="similarity">
    <text evidence="7">In the N-terminal section; belongs to the binding-protein-dependent transport system permease family.</text>
</comment>
<accession>A0A2W4SWG9</accession>
<sequence>MRGIGLIAALLLIASTVVAAPLRVGSKDFTESVILGEIVSGLARHQGYPVIHKKELGGSMIWLALLSGEIDIYPEYTGTLQREIFAGKTLPDDNAIRQELRLHGVMMTRPLGFNNSYAIAVRPDIDAHLALTRISDLQRHPALRFGFSNAFMDRADGWPSLRQRYQLPQKKVRGMEHVLTYQALQQGNIDVIDAYTTDPHIAMYHLRILEDDRKHFPRYDGVLLYRQSLIEQAPMLVEALSQLEGRIDDQHMLALNQQVEIEGYSETDVAARFLAETLGIKTNTQTTLSLAARVWQTTLEHLFLVITSLSAAIIVAVPLGIIAAKRPWAGHFIVGVAEVVQTIPGLAFLVLLSVIFAPLNLPTIGAWPMITALFFYCLLPIIRNTLAGLNSVADNLRESAEVLGLPPLVRLRLIELPLASPLILAGIKTTAVINVGYAALGGLIGAGGYGQPIMTGLRLNSSALMLEGAIPAALMALAVKGLFAWLERRLVPRGLRGV</sequence>
<dbReference type="GO" id="GO:0022857">
    <property type="term" value="F:transmembrane transporter activity"/>
    <property type="evidence" value="ECO:0007669"/>
    <property type="project" value="InterPro"/>
</dbReference>
<evidence type="ECO:0000256" key="3">
    <source>
        <dbReference type="ARBA" id="ARBA00022692"/>
    </source>
</evidence>
<proteinExistence type="inferred from homology"/>
<evidence type="ECO:0000256" key="1">
    <source>
        <dbReference type="ARBA" id="ARBA00004651"/>
    </source>
</evidence>
<organism evidence="10 11">
    <name type="scientific">Candidatus Methylumidiphilus alinenensis</name>
    <dbReference type="NCBI Taxonomy" id="2202197"/>
    <lineage>
        <taxon>Bacteria</taxon>
        <taxon>Pseudomonadati</taxon>
        <taxon>Pseudomonadota</taxon>
        <taxon>Gammaproteobacteria</taxon>
        <taxon>Methylococcales</taxon>
        <taxon>Candidatus Methylumidiphilus</taxon>
    </lineage>
</organism>
<dbReference type="GO" id="GO:0043190">
    <property type="term" value="C:ATP-binding cassette (ABC) transporter complex"/>
    <property type="evidence" value="ECO:0007669"/>
    <property type="project" value="InterPro"/>
</dbReference>
<keyword evidence="4 8" id="KW-1133">Transmembrane helix</keyword>
<dbReference type="FunFam" id="1.10.3720.10:FF:000001">
    <property type="entry name" value="Glycine betaine ABC transporter, permease"/>
    <property type="match status" value="1"/>
</dbReference>
<dbReference type="Proteomes" id="UP000249396">
    <property type="component" value="Unassembled WGS sequence"/>
</dbReference>
<feature type="transmembrane region" description="Helical" evidence="8">
    <location>
        <begin position="336"/>
        <end position="358"/>
    </location>
</feature>
<dbReference type="CDD" id="cd13607">
    <property type="entry name" value="PBP2_AfProX_like"/>
    <property type="match status" value="1"/>
</dbReference>
<evidence type="ECO:0000256" key="7">
    <source>
        <dbReference type="ARBA" id="ARBA00035652"/>
    </source>
</evidence>
<dbReference type="InterPro" id="IPR041894">
    <property type="entry name" value="PBP2_ProX-like"/>
</dbReference>
<feature type="domain" description="ABC transmembrane type-1" evidence="9">
    <location>
        <begin position="298"/>
        <end position="483"/>
    </location>
</feature>
<dbReference type="Gene3D" id="3.40.190.10">
    <property type="entry name" value="Periplasmic binding protein-like II"/>
    <property type="match status" value="1"/>
</dbReference>
<dbReference type="PANTHER" id="PTHR30177">
    <property type="entry name" value="GLYCINE BETAINE/L-PROLINE TRANSPORT SYSTEM PERMEASE PROTEIN PROW"/>
    <property type="match status" value="1"/>
</dbReference>
<evidence type="ECO:0000256" key="6">
    <source>
        <dbReference type="ARBA" id="ARBA00035642"/>
    </source>
</evidence>
<dbReference type="InterPro" id="IPR051204">
    <property type="entry name" value="ABC_transp_perm/SBD"/>
</dbReference>
<dbReference type="InterPro" id="IPR000515">
    <property type="entry name" value="MetI-like"/>
</dbReference>
<reference evidence="10 11" key="1">
    <citation type="journal article" date="2018" name="Aquat. Microb. Ecol.">
        <title>Gammaproteobacterial methanotrophs dominate.</title>
        <authorList>
            <person name="Rissanen A.J."/>
            <person name="Saarenheimo J."/>
            <person name="Tiirola M."/>
            <person name="Peura S."/>
            <person name="Aalto S.L."/>
            <person name="Karvinen A."/>
            <person name="Nykanen H."/>
        </authorList>
    </citation>
    <scope>NUCLEOTIDE SEQUENCE [LARGE SCALE GENOMIC DNA]</scope>
    <source>
        <strain evidence="10">AMbin10</strain>
    </source>
</reference>
<dbReference type="Pfam" id="PF00528">
    <property type="entry name" value="BPD_transp_1"/>
    <property type="match status" value="1"/>
</dbReference>
<comment type="similarity">
    <text evidence="8">Belongs to the binding-protein-dependent transport system permease family.</text>
</comment>
<dbReference type="PANTHER" id="PTHR30177:SF4">
    <property type="entry name" value="OSMOPROTECTANT IMPORT PERMEASE PROTEIN OSMW"/>
    <property type="match status" value="1"/>
</dbReference>
<evidence type="ECO:0000313" key="11">
    <source>
        <dbReference type="Proteomes" id="UP000249396"/>
    </source>
</evidence>
<evidence type="ECO:0000313" key="10">
    <source>
        <dbReference type="EMBL" id="PZN79490.1"/>
    </source>
</evidence>
<feature type="transmembrane region" description="Helical" evidence="8">
    <location>
        <begin position="302"/>
        <end position="324"/>
    </location>
</feature>
<evidence type="ECO:0000259" key="9">
    <source>
        <dbReference type="PROSITE" id="PS50928"/>
    </source>
</evidence>
<dbReference type="SUPFAM" id="SSF53850">
    <property type="entry name" value="Periplasmic binding protein-like II"/>
    <property type="match status" value="1"/>
</dbReference>
<dbReference type="InterPro" id="IPR035906">
    <property type="entry name" value="MetI-like_sf"/>
</dbReference>
<comment type="caution">
    <text evidence="10">The sequence shown here is derived from an EMBL/GenBank/DDBJ whole genome shotgun (WGS) entry which is preliminary data.</text>
</comment>
<keyword evidence="2 8" id="KW-0813">Transport</keyword>
<protein>
    <submittedName>
        <fullName evidence="10">Amino acid ABC transporter permease</fullName>
    </submittedName>
</protein>
<evidence type="ECO:0000256" key="8">
    <source>
        <dbReference type="RuleBase" id="RU363032"/>
    </source>
</evidence>
<evidence type="ECO:0000256" key="2">
    <source>
        <dbReference type="ARBA" id="ARBA00022448"/>
    </source>
</evidence>
<dbReference type="Gene3D" id="1.10.3720.10">
    <property type="entry name" value="MetI-like"/>
    <property type="match status" value="1"/>
</dbReference>
<keyword evidence="3 8" id="KW-0812">Transmembrane</keyword>
<dbReference type="SUPFAM" id="SSF161098">
    <property type="entry name" value="MetI-like"/>
    <property type="match status" value="1"/>
</dbReference>
<feature type="transmembrane region" description="Helical" evidence="8">
    <location>
        <begin position="464"/>
        <end position="486"/>
    </location>
</feature>
<dbReference type="PROSITE" id="PS50928">
    <property type="entry name" value="ABC_TM1"/>
    <property type="match status" value="1"/>
</dbReference>
<comment type="subcellular location">
    <subcellularLocation>
        <location evidence="1 8">Cell membrane</location>
        <topology evidence="1 8">Multi-pass membrane protein</topology>
    </subcellularLocation>
</comment>
<evidence type="ECO:0000256" key="5">
    <source>
        <dbReference type="ARBA" id="ARBA00023136"/>
    </source>
</evidence>
<keyword evidence="5 8" id="KW-0472">Membrane</keyword>
<gene>
    <name evidence="10" type="ORF">DM484_11235</name>
</gene>
<evidence type="ECO:0000256" key="4">
    <source>
        <dbReference type="ARBA" id="ARBA00022989"/>
    </source>
</evidence>
<name>A0A2W4SWG9_9GAMM</name>
<dbReference type="InterPro" id="IPR007210">
    <property type="entry name" value="ABC_Gly_betaine_transp_sub-bd"/>
</dbReference>
<dbReference type="AlphaFoldDB" id="A0A2W4SWG9"/>
<dbReference type="Gene3D" id="3.40.190.120">
    <property type="entry name" value="Osmoprotection protein (prox), domain 2"/>
    <property type="match status" value="1"/>
</dbReference>
<feature type="transmembrane region" description="Helical" evidence="8">
    <location>
        <begin position="422"/>
        <end position="444"/>
    </location>
</feature>
<dbReference type="CDD" id="cd06261">
    <property type="entry name" value="TM_PBP2"/>
    <property type="match status" value="1"/>
</dbReference>